<reference evidence="13" key="1">
    <citation type="submission" date="2023-08" db="EMBL/GenBank/DDBJ databases">
        <authorList>
            <person name="Alioto T."/>
            <person name="Alioto T."/>
            <person name="Gomez Garrido J."/>
        </authorList>
    </citation>
    <scope>NUCLEOTIDE SEQUENCE</scope>
</reference>
<sequence length="386" mass="43936">MFGIPIVQLRLLEKGVSIGTLLLVAVFLMGSYVYLELIDHEIVHPYKGLSDSGASTLAQNTPQKVSLSSCERNMSAASIQSFSSLPEHMQDYLYYQHCRHFPLLLDLPNKCGGADQSSEVFLLLVIKSGPENHERREMLRKTWAKERIQSGVWIRLIFLIGTTGSGFERKRLNKVVELEHSQYKDILQWDFTDTFCNLTLKQVIFLEWFERNCPKARFLLDGDDDVFVNTNNVVKYLQSLKDNDGSKHLFAGCQTGGGPSRDSWSKYFVPVQLYESNVYPPYCSGGGFIMSGYTASVIYNMSKSIPLIPIDDVYMGMCLKKAGLTTSLHGGVKTFGLHFPSERVDDYDPCFYKELLLVHRFLSEKTYFMWHSVNDPNLKCFGNDKK</sequence>
<evidence type="ECO:0000256" key="12">
    <source>
        <dbReference type="RuleBase" id="RU363063"/>
    </source>
</evidence>
<dbReference type="EMBL" id="OY660872">
    <property type="protein sequence ID" value="CAJ1064245.1"/>
    <property type="molecule type" value="Genomic_DNA"/>
</dbReference>
<evidence type="ECO:0000256" key="11">
    <source>
        <dbReference type="ARBA" id="ARBA00043952"/>
    </source>
</evidence>
<dbReference type="GO" id="GO:0016266">
    <property type="term" value="P:protein O-linked glycosylation via N-acetyl-galactosamine"/>
    <property type="evidence" value="ECO:0007669"/>
    <property type="project" value="UniProtKB-ARBA"/>
</dbReference>
<evidence type="ECO:0000256" key="1">
    <source>
        <dbReference type="ARBA" id="ARBA00004323"/>
    </source>
</evidence>
<comment type="pathway">
    <text evidence="11">Protein modification.</text>
</comment>
<comment type="subcellular location">
    <subcellularLocation>
        <location evidence="1 12">Golgi apparatus membrane</location>
        <topology evidence="1 12">Single-pass type II membrane protein</topology>
    </subcellularLocation>
</comment>
<evidence type="ECO:0000313" key="13">
    <source>
        <dbReference type="EMBL" id="CAJ1064245.1"/>
    </source>
</evidence>
<accession>A0AAV1FTG8</accession>
<dbReference type="Gene3D" id="3.90.550.50">
    <property type="match status" value="1"/>
</dbReference>
<protein>
    <recommendedName>
        <fullName evidence="12">Hexosyltransferase</fullName>
        <ecNumber evidence="12">2.4.1.-</ecNumber>
    </recommendedName>
</protein>
<comment type="similarity">
    <text evidence="2 12">Belongs to the glycosyltransferase 31 family.</text>
</comment>
<evidence type="ECO:0000313" key="14">
    <source>
        <dbReference type="Proteomes" id="UP001178508"/>
    </source>
</evidence>
<evidence type="ECO:0000256" key="8">
    <source>
        <dbReference type="ARBA" id="ARBA00023034"/>
    </source>
</evidence>
<dbReference type="FunFam" id="3.90.550.50:FF:000009">
    <property type="entry name" value="Hexosyltransferase"/>
    <property type="match status" value="1"/>
</dbReference>
<dbReference type="AlphaFoldDB" id="A0AAV1FTG8"/>
<keyword evidence="3 12" id="KW-0328">Glycosyltransferase</keyword>
<evidence type="ECO:0000256" key="5">
    <source>
        <dbReference type="ARBA" id="ARBA00022692"/>
    </source>
</evidence>
<keyword evidence="10" id="KW-0325">Glycoprotein</keyword>
<keyword evidence="9 12" id="KW-0472">Membrane</keyword>
<dbReference type="Pfam" id="PF01762">
    <property type="entry name" value="Galactosyl_T"/>
    <property type="match status" value="1"/>
</dbReference>
<keyword evidence="14" id="KW-1185">Reference proteome</keyword>
<evidence type="ECO:0000256" key="10">
    <source>
        <dbReference type="ARBA" id="ARBA00023180"/>
    </source>
</evidence>
<keyword evidence="8 12" id="KW-0333">Golgi apparatus</keyword>
<dbReference type="EC" id="2.4.1.-" evidence="12"/>
<dbReference type="GO" id="GO:0030311">
    <property type="term" value="P:poly-N-acetyllactosamine biosynthetic process"/>
    <property type="evidence" value="ECO:0007669"/>
    <property type="project" value="TreeGrafter"/>
</dbReference>
<evidence type="ECO:0000256" key="3">
    <source>
        <dbReference type="ARBA" id="ARBA00022676"/>
    </source>
</evidence>
<gene>
    <name evidence="13" type="ORF">XNOV1_A007608</name>
</gene>
<feature type="transmembrane region" description="Helical" evidence="12">
    <location>
        <begin position="16"/>
        <end position="35"/>
    </location>
</feature>
<dbReference type="GO" id="GO:0000139">
    <property type="term" value="C:Golgi membrane"/>
    <property type="evidence" value="ECO:0007669"/>
    <property type="project" value="UniProtKB-SubCell"/>
</dbReference>
<dbReference type="PANTHER" id="PTHR11214:SF23">
    <property type="entry name" value="N-ACETYLLACTOSAMINIDE BETA-1,3-N-ACETYLGLUCOSAMINYLTRANSFERASE 3"/>
    <property type="match status" value="1"/>
</dbReference>
<dbReference type="Proteomes" id="UP001178508">
    <property type="component" value="Chromosome 9"/>
</dbReference>
<evidence type="ECO:0000256" key="6">
    <source>
        <dbReference type="ARBA" id="ARBA00022968"/>
    </source>
</evidence>
<evidence type="ECO:0000256" key="9">
    <source>
        <dbReference type="ARBA" id="ARBA00023136"/>
    </source>
</evidence>
<evidence type="ECO:0000256" key="7">
    <source>
        <dbReference type="ARBA" id="ARBA00022989"/>
    </source>
</evidence>
<keyword evidence="4" id="KW-0808">Transferase</keyword>
<dbReference type="PANTHER" id="PTHR11214">
    <property type="entry name" value="BETA-1,3-N-ACETYLGLUCOSAMINYLTRANSFERASE"/>
    <property type="match status" value="1"/>
</dbReference>
<evidence type="ECO:0000256" key="2">
    <source>
        <dbReference type="ARBA" id="ARBA00008661"/>
    </source>
</evidence>
<keyword evidence="5 12" id="KW-0812">Transmembrane</keyword>
<proteinExistence type="inferred from homology"/>
<name>A0AAV1FTG8_XYRNO</name>
<keyword evidence="7 12" id="KW-1133">Transmembrane helix</keyword>
<dbReference type="InterPro" id="IPR002659">
    <property type="entry name" value="Glyco_trans_31"/>
</dbReference>
<dbReference type="GO" id="GO:0008499">
    <property type="term" value="F:N-acetyl-beta-D-glucosaminide beta-(1,3)-galactosyltransferase activity"/>
    <property type="evidence" value="ECO:0007669"/>
    <property type="project" value="UniProtKB-ARBA"/>
</dbReference>
<organism evidence="13 14">
    <name type="scientific">Xyrichtys novacula</name>
    <name type="common">Pearly razorfish</name>
    <name type="synonym">Hemipteronotus novacula</name>
    <dbReference type="NCBI Taxonomy" id="13765"/>
    <lineage>
        <taxon>Eukaryota</taxon>
        <taxon>Metazoa</taxon>
        <taxon>Chordata</taxon>
        <taxon>Craniata</taxon>
        <taxon>Vertebrata</taxon>
        <taxon>Euteleostomi</taxon>
        <taxon>Actinopterygii</taxon>
        <taxon>Neopterygii</taxon>
        <taxon>Teleostei</taxon>
        <taxon>Neoteleostei</taxon>
        <taxon>Acanthomorphata</taxon>
        <taxon>Eupercaria</taxon>
        <taxon>Labriformes</taxon>
        <taxon>Labridae</taxon>
        <taxon>Xyrichtys</taxon>
    </lineage>
</organism>
<keyword evidence="6 12" id="KW-0735">Signal-anchor</keyword>
<evidence type="ECO:0000256" key="4">
    <source>
        <dbReference type="ARBA" id="ARBA00022679"/>
    </source>
</evidence>